<evidence type="ECO:0000313" key="4">
    <source>
        <dbReference type="EMBL" id="KAH9836410.1"/>
    </source>
</evidence>
<keyword evidence="2" id="KW-0812">Transmembrane</keyword>
<evidence type="ECO:0000259" key="3">
    <source>
        <dbReference type="Pfam" id="PF20151"/>
    </source>
</evidence>
<feature type="transmembrane region" description="Helical" evidence="2">
    <location>
        <begin position="118"/>
        <end position="138"/>
    </location>
</feature>
<feature type="transmembrane region" description="Helical" evidence="2">
    <location>
        <begin position="92"/>
        <end position="111"/>
    </location>
</feature>
<accession>A0ABQ8KFA7</accession>
<keyword evidence="2" id="KW-1133">Transmembrane helix</keyword>
<protein>
    <recommendedName>
        <fullName evidence="3">DUF6533 domain-containing protein</fullName>
    </recommendedName>
</protein>
<dbReference type="GeneID" id="72002357"/>
<dbReference type="RefSeq" id="XP_047778695.1">
    <property type="nucleotide sequence ID" value="XM_047921625.1"/>
</dbReference>
<dbReference type="EMBL" id="JADCUA010000011">
    <property type="protein sequence ID" value="KAH9836410.1"/>
    <property type="molecule type" value="Genomic_DNA"/>
</dbReference>
<dbReference type="InterPro" id="IPR045340">
    <property type="entry name" value="DUF6533"/>
</dbReference>
<feature type="domain" description="DUF6533" evidence="3">
    <location>
        <begin position="17"/>
        <end position="61"/>
    </location>
</feature>
<evidence type="ECO:0000256" key="1">
    <source>
        <dbReference type="SAM" id="MobiDB-lite"/>
    </source>
</evidence>
<organism evidence="4 5">
    <name type="scientific">Rhodofomes roseus</name>
    <dbReference type="NCBI Taxonomy" id="34475"/>
    <lineage>
        <taxon>Eukaryota</taxon>
        <taxon>Fungi</taxon>
        <taxon>Dikarya</taxon>
        <taxon>Basidiomycota</taxon>
        <taxon>Agaricomycotina</taxon>
        <taxon>Agaricomycetes</taxon>
        <taxon>Polyporales</taxon>
        <taxon>Rhodofomes</taxon>
    </lineage>
</organism>
<reference evidence="4 5" key="1">
    <citation type="journal article" date="2021" name="Environ. Microbiol.">
        <title>Gene family expansions and transcriptome signatures uncover fungal adaptations to wood decay.</title>
        <authorList>
            <person name="Hage H."/>
            <person name="Miyauchi S."/>
            <person name="Viragh M."/>
            <person name="Drula E."/>
            <person name="Min B."/>
            <person name="Chaduli D."/>
            <person name="Navarro D."/>
            <person name="Favel A."/>
            <person name="Norest M."/>
            <person name="Lesage-Meessen L."/>
            <person name="Balint B."/>
            <person name="Merenyi Z."/>
            <person name="de Eugenio L."/>
            <person name="Morin E."/>
            <person name="Martinez A.T."/>
            <person name="Baldrian P."/>
            <person name="Stursova M."/>
            <person name="Martinez M.J."/>
            <person name="Novotny C."/>
            <person name="Magnuson J.K."/>
            <person name="Spatafora J.W."/>
            <person name="Maurice S."/>
            <person name="Pangilinan J."/>
            <person name="Andreopoulos W."/>
            <person name="LaButti K."/>
            <person name="Hundley H."/>
            <person name="Na H."/>
            <person name="Kuo A."/>
            <person name="Barry K."/>
            <person name="Lipzen A."/>
            <person name="Henrissat B."/>
            <person name="Riley R."/>
            <person name="Ahrendt S."/>
            <person name="Nagy L.G."/>
            <person name="Grigoriev I.V."/>
            <person name="Martin F."/>
            <person name="Rosso M.N."/>
        </authorList>
    </citation>
    <scope>NUCLEOTIDE SEQUENCE [LARGE SCALE GENOMIC DNA]</scope>
    <source>
        <strain evidence="4 5">CIRM-BRFM 1785</strain>
    </source>
</reference>
<feature type="transmembrane region" description="Helical" evidence="2">
    <location>
        <begin position="51"/>
        <end position="72"/>
    </location>
</feature>
<evidence type="ECO:0000256" key="2">
    <source>
        <dbReference type="SAM" id="Phobius"/>
    </source>
</evidence>
<evidence type="ECO:0000313" key="5">
    <source>
        <dbReference type="Proteomes" id="UP000814176"/>
    </source>
</evidence>
<name>A0ABQ8KFA7_9APHY</name>
<keyword evidence="5" id="KW-1185">Reference proteome</keyword>
<gene>
    <name evidence="4" type="ORF">C8Q71DRAFT_724192</name>
</gene>
<keyword evidence="2" id="KW-0472">Membrane</keyword>
<sequence length="295" mass="33190">MTYAYAPGPDLRFIENCFTVSAQALCFYNFCLTFTREVQFMWKLKPSVGSVLFFTLRYTAPCNIFPVILGYLSHGVWQSQLSCTVMARLQMTGDVLVLTSGAIFAALRIYALSRKNKWNFGVTLLLGLINPVLTTTYVCGPTVYRQYTFVLTTPYLAHLAPGHQNCNADSQLMVDICGSRQRFKSIYIDGIPRCAGMMAGRGSAVVCDAVALVLTWLGIKHLLQYTLEPERHVHLDRNANFENCQGGSHISHTIATMIFRRFKFPPGMEGRVDQELEDLPETEENEHGDEMLQMA</sequence>
<feature type="compositionally biased region" description="Acidic residues" evidence="1">
    <location>
        <begin position="276"/>
        <end position="287"/>
    </location>
</feature>
<proteinExistence type="predicted"/>
<comment type="caution">
    <text evidence="4">The sequence shown here is derived from an EMBL/GenBank/DDBJ whole genome shotgun (WGS) entry which is preliminary data.</text>
</comment>
<feature type="region of interest" description="Disordered" evidence="1">
    <location>
        <begin position="276"/>
        <end position="295"/>
    </location>
</feature>
<dbReference type="Pfam" id="PF20151">
    <property type="entry name" value="DUF6533"/>
    <property type="match status" value="1"/>
</dbReference>
<dbReference type="Proteomes" id="UP000814176">
    <property type="component" value="Unassembled WGS sequence"/>
</dbReference>